<keyword evidence="2" id="KW-0833">Ubl conjugation pathway</keyword>
<evidence type="ECO:0000256" key="4">
    <source>
        <dbReference type="SAM" id="MobiDB-lite"/>
    </source>
</evidence>
<dbReference type="GO" id="GO:0006508">
    <property type="term" value="P:proteolysis"/>
    <property type="evidence" value="ECO:0007669"/>
    <property type="project" value="UniProtKB-KW"/>
</dbReference>
<feature type="region of interest" description="Disordered" evidence="4">
    <location>
        <begin position="604"/>
        <end position="633"/>
    </location>
</feature>
<evidence type="ECO:0000256" key="3">
    <source>
        <dbReference type="ARBA" id="ARBA00022801"/>
    </source>
</evidence>
<evidence type="ECO:0000313" key="7">
    <source>
        <dbReference type="Proteomes" id="UP001562425"/>
    </source>
</evidence>
<gene>
    <name evidence="6" type="ORF">pipiens_006993</name>
</gene>
<dbReference type="EMBL" id="JBEHCU010005085">
    <property type="protein sequence ID" value="KAL1400974.1"/>
    <property type="molecule type" value="Genomic_DNA"/>
</dbReference>
<dbReference type="Pfam" id="PF25010">
    <property type="entry name" value="ARM_UBP24_USP9X-Y"/>
    <property type="match status" value="1"/>
</dbReference>
<feature type="region of interest" description="Disordered" evidence="4">
    <location>
        <begin position="560"/>
        <end position="587"/>
    </location>
</feature>
<feature type="compositionally biased region" description="Basic and acidic residues" evidence="4">
    <location>
        <begin position="111"/>
        <end position="121"/>
    </location>
</feature>
<dbReference type="AlphaFoldDB" id="A0ABD1DMJ9"/>
<keyword evidence="1" id="KW-0645">Protease</keyword>
<accession>A0ABD1DMJ9</accession>
<evidence type="ECO:0000256" key="1">
    <source>
        <dbReference type="ARBA" id="ARBA00022670"/>
    </source>
</evidence>
<keyword evidence="3" id="KW-0378">Hydrolase</keyword>
<proteinExistence type="predicted"/>
<feature type="compositionally biased region" description="Polar residues" evidence="4">
    <location>
        <begin position="679"/>
        <end position="688"/>
    </location>
</feature>
<dbReference type="GO" id="GO:0008233">
    <property type="term" value="F:peptidase activity"/>
    <property type="evidence" value="ECO:0007669"/>
    <property type="project" value="UniProtKB-KW"/>
</dbReference>
<protein>
    <recommendedName>
        <fullName evidence="5">UBP34/UBP24/USP9X/USP9Y-like ARM repeat region domain-containing protein</fullName>
    </recommendedName>
</protein>
<feature type="compositionally biased region" description="Low complexity" evidence="4">
    <location>
        <begin position="503"/>
        <end position="519"/>
    </location>
</feature>
<feature type="region of interest" description="Disordered" evidence="4">
    <location>
        <begin position="665"/>
        <end position="709"/>
    </location>
</feature>
<organism evidence="6 7">
    <name type="scientific">Culex pipiens pipiens</name>
    <name type="common">Northern house mosquito</name>
    <dbReference type="NCBI Taxonomy" id="38569"/>
    <lineage>
        <taxon>Eukaryota</taxon>
        <taxon>Metazoa</taxon>
        <taxon>Ecdysozoa</taxon>
        <taxon>Arthropoda</taxon>
        <taxon>Hexapoda</taxon>
        <taxon>Insecta</taxon>
        <taxon>Pterygota</taxon>
        <taxon>Neoptera</taxon>
        <taxon>Endopterygota</taxon>
        <taxon>Diptera</taxon>
        <taxon>Nematocera</taxon>
        <taxon>Culicoidea</taxon>
        <taxon>Culicidae</taxon>
        <taxon>Culicinae</taxon>
        <taxon>Culicini</taxon>
        <taxon>Culex</taxon>
        <taxon>Culex</taxon>
    </lineage>
</organism>
<evidence type="ECO:0000256" key="2">
    <source>
        <dbReference type="ARBA" id="ARBA00022786"/>
    </source>
</evidence>
<feature type="compositionally biased region" description="Low complexity" evidence="4">
    <location>
        <begin position="573"/>
        <end position="587"/>
    </location>
</feature>
<feature type="domain" description="UBP34/UBP24/USP9X/USP9Y-like ARM repeat region" evidence="5">
    <location>
        <begin position="313"/>
        <end position="444"/>
    </location>
</feature>
<dbReference type="InterPro" id="IPR056850">
    <property type="entry name" value="ARM_UBP34_24_USP9X_Y"/>
</dbReference>
<name>A0ABD1DMJ9_CULPP</name>
<feature type="compositionally biased region" description="Acidic residues" evidence="4">
    <location>
        <begin position="520"/>
        <end position="531"/>
    </location>
</feature>
<sequence>MCDVCAGFLNLLGSYESRLASNESEHPVFLSKREIEVVIGYIQCWPVRQCMCCYRDPKNFERFNLVVQALVYFTVYQLKNIRGLLEREEKRCAAAAAAAAALATAAVVPGKDGEDGGKEETTEVAPPVVEEQLPAPRKDAGGSPVLEDCWTLLDMEKLLLLSSKAFLLNFPLYVAYKHGVHARMDEISPQEAQTLSIFCDLHDNEIPAFLLRNVSLFCTSGGFDAMMASFDSPNLPVPIAHAITAAISNLKLWINYRSIIQLFIPIRVKILQYMCKLSDQDLRSPATKAMADFMWTAIKDPLDSQITFDTEGLALAFKYFTSSTLTMRLAGMAQINAHINLFNEICTTETVAEVEVVGQKLADWLTENQIISHLFGPNLHVEVIKQSHIVLNFLAVENQITEEHISLIWQAAQLKHCSKPIYDILPSLVKNLAPRPASHLYSLLSALDPREHTEQSIYIASALTKLIWARDCSRLTLMDLAKNNVLREAAVAAAAAAAAAREAAELPSSSENSVSVDGSNSEDEPQEEDSSDPEHAAAMAAAAAKANAARHAARVALAVPSSMPGPSTQLLKSNAPAAATTSAGPSTAPIPAMVAAASMMDATDESDSGVAVPPPCKQPRHKNCCDGTTGEDNIKVEPDIYNVDQRLKEKMRIPLMSRSMAAAASSSSGFPSMPGVSGAASSNVVGTSSEDDDDDDEEEEDGLGLGMSEAFSAMRKKMLRKKRKKISGLTRKELQEMASVSDVEDSDLAAMLPDSDCSESNLHHQSSVLRHMAGAGVGPGRWPVPVGLGRPVASGPWTMFHPLWVRWPKDT</sequence>
<evidence type="ECO:0000313" key="6">
    <source>
        <dbReference type="EMBL" id="KAL1400974.1"/>
    </source>
</evidence>
<keyword evidence="7" id="KW-1185">Reference proteome</keyword>
<evidence type="ECO:0000259" key="5">
    <source>
        <dbReference type="Pfam" id="PF25010"/>
    </source>
</evidence>
<dbReference type="Proteomes" id="UP001562425">
    <property type="component" value="Unassembled WGS sequence"/>
</dbReference>
<feature type="region of interest" description="Disordered" evidence="4">
    <location>
        <begin position="110"/>
        <end position="140"/>
    </location>
</feature>
<feature type="region of interest" description="Disordered" evidence="4">
    <location>
        <begin position="503"/>
        <end position="544"/>
    </location>
</feature>
<feature type="compositionally biased region" description="Low complexity" evidence="4">
    <location>
        <begin position="665"/>
        <end position="678"/>
    </location>
</feature>
<comment type="caution">
    <text evidence="6">The sequence shown here is derived from an EMBL/GenBank/DDBJ whole genome shotgun (WGS) entry which is preliminary data.</text>
</comment>
<reference evidence="6 7" key="1">
    <citation type="submission" date="2024-05" db="EMBL/GenBank/DDBJ databases">
        <title>Culex pipiens pipiens assembly and annotation.</title>
        <authorList>
            <person name="Alout H."/>
            <person name="Durand T."/>
        </authorList>
    </citation>
    <scope>NUCLEOTIDE SEQUENCE [LARGE SCALE GENOMIC DNA]</scope>
    <source>
        <strain evidence="6">HA-2024</strain>
        <tissue evidence="6">Whole body</tissue>
    </source>
</reference>
<feature type="compositionally biased region" description="Acidic residues" evidence="4">
    <location>
        <begin position="689"/>
        <end position="702"/>
    </location>
</feature>